<feature type="region of interest" description="Disordered" evidence="1">
    <location>
        <begin position="444"/>
        <end position="463"/>
    </location>
</feature>
<evidence type="ECO:0000313" key="2">
    <source>
        <dbReference type="EMBL" id="GFA17329.1"/>
    </source>
</evidence>
<reference evidence="2" key="1">
    <citation type="journal article" date="2019" name="Sci. Rep.">
        <title>Draft genome of Tanacetum cinerariifolium, the natural source of mosquito coil.</title>
        <authorList>
            <person name="Yamashiro T."/>
            <person name="Shiraishi A."/>
            <person name="Satake H."/>
            <person name="Nakayama K."/>
        </authorList>
    </citation>
    <scope>NUCLEOTIDE SEQUENCE</scope>
</reference>
<feature type="compositionally biased region" description="Basic and acidic residues" evidence="1">
    <location>
        <begin position="444"/>
        <end position="455"/>
    </location>
</feature>
<evidence type="ECO:0000256" key="1">
    <source>
        <dbReference type="SAM" id="MobiDB-lite"/>
    </source>
</evidence>
<name>A0A699J7B3_TANCI</name>
<comment type="caution">
    <text evidence="2">The sequence shown here is derived from an EMBL/GenBank/DDBJ whole genome shotgun (WGS) entry which is preliminary data.</text>
</comment>
<protein>
    <recommendedName>
        <fullName evidence="3">Xylulose kinase-1</fullName>
    </recommendedName>
</protein>
<sequence>MTTLTFAKTHNLIAYLEKPAESEGFKLILDFLNGSSVRYALTASPTICTSCIKQFWSTAKVKIVNDKVRVEALIDGNRVNIKESSIRRALKLDDEEGISCLANDEIFTALANMVLKPPPGINLAALWHQQSSIFPQTRSLTSPVDHQLGDMSHHQDIYDNPSLSKKVFTNMKMVGTGFSRVITPLFENMLVPAAEEVGQAQDDVSIPAEPSTSKPYKKHKSKKQHLIAPKVPYPEPSQEHQLPSPSTDLIPDADKDRLKLQELMDLCTRLSNKDIDEEEPAEVEEVLEVVIASKLMTEETAASVIVHTEVKPNGKGKGILIEELKPLKCQAQIEQGEAFARQLEAELNANINWNNVIDQVKRSEWQNNKMMRYQALKRKPLTEARARKNMMIHLKKMAGFKMNFFKGMTYSDIRPLFQKHYNSIQYFLEKVEEEVTVQEKEIKEEGNKRQGESLKQKIAKKQRMDEEAEELKRHLQIMANDDDDVYTEATPLASKVSVVDYQIHHENNKPYYKIIRADGTYKLFLSFIILLKNFDREDLKTLWKLVKERFETIEPKNFSDDFLLNILTIMFEKPNVEANVWKDQKGIYGLAKVKN</sequence>
<evidence type="ECO:0008006" key="3">
    <source>
        <dbReference type="Google" id="ProtNLM"/>
    </source>
</evidence>
<feature type="compositionally biased region" description="Basic residues" evidence="1">
    <location>
        <begin position="215"/>
        <end position="225"/>
    </location>
</feature>
<accession>A0A699J7B3</accession>
<gene>
    <name evidence="2" type="ORF">Tci_589301</name>
</gene>
<dbReference type="AlphaFoldDB" id="A0A699J7B3"/>
<feature type="region of interest" description="Disordered" evidence="1">
    <location>
        <begin position="201"/>
        <end position="252"/>
    </location>
</feature>
<proteinExistence type="predicted"/>
<dbReference type="EMBL" id="BKCJ010380333">
    <property type="protein sequence ID" value="GFA17329.1"/>
    <property type="molecule type" value="Genomic_DNA"/>
</dbReference>
<organism evidence="2">
    <name type="scientific">Tanacetum cinerariifolium</name>
    <name type="common">Dalmatian daisy</name>
    <name type="synonym">Chrysanthemum cinerariifolium</name>
    <dbReference type="NCBI Taxonomy" id="118510"/>
    <lineage>
        <taxon>Eukaryota</taxon>
        <taxon>Viridiplantae</taxon>
        <taxon>Streptophyta</taxon>
        <taxon>Embryophyta</taxon>
        <taxon>Tracheophyta</taxon>
        <taxon>Spermatophyta</taxon>
        <taxon>Magnoliopsida</taxon>
        <taxon>eudicotyledons</taxon>
        <taxon>Gunneridae</taxon>
        <taxon>Pentapetalae</taxon>
        <taxon>asterids</taxon>
        <taxon>campanulids</taxon>
        <taxon>Asterales</taxon>
        <taxon>Asteraceae</taxon>
        <taxon>Asteroideae</taxon>
        <taxon>Anthemideae</taxon>
        <taxon>Anthemidinae</taxon>
        <taxon>Tanacetum</taxon>
    </lineage>
</organism>